<dbReference type="EMBL" id="AGDY01000009">
    <property type="protein sequence ID" value="EMB20809.1"/>
    <property type="molecule type" value="Genomic_DNA"/>
</dbReference>
<gene>
    <name evidence="3" type="ORF">HMPREF9723_02269</name>
</gene>
<name>A0A0F6MN89_TREDN</name>
<feature type="transmembrane region" description="Helical" evidence="2">
    <location>
        <begin position="412"/>
        <end position="429"/>
    </location>
</feature>
<evidence type="ECO:0008006" key="4">
    <source>
        <dbReference type="Google" id="ProtNLM"/>
    </source>
</evidence>
<dbReference type="Proteomes" id="UP000011701">
    <property type="component" value="Chromosome"/>
</dbReference>
<evidence type="ECO:0000313" key="3">
    <source>
        <dbReference type="EMBL" id="EMB20809.1"/>
    </source>
</evidence>
<dbReference type="RefSeq" id="WP_002693361.1">
    <property type="nucleotide sequence ID" value="NZ_CM001797.1"/>
</dbReference>
<dbReference type="PANTHER" id="PTHR38434:SF1">
    <property type="entry name" value="BLL2549 PROTEIN"/>
    <property type="match status" value="1"/>
</dbReference>
<dbReference type="InterPro" id="IPR019286">
    <property type="entry name" value="DUF2339_TM"/>
</dbReference>
<feature type="transmembrane region" description="Helical" evidence="2">
    <location>
        <begin position="388"/>
        <end position="405"/>
    </location>
</feature>
<keyword evidence="2" id="KW-0812">Transmembrane</keyword>
<evidence type="ECO:0000256" key="2">
    <source>
        <dbReference type="SAM" id="Phobius"/>
    </source>
</evidence>
<keyword evidence="2" id="KW-1133">Transmembrane helix</keyword>
<feature type="transmembrane region" description="Helical" evidence="2">
    <location>
        <begin position="276"/>
        <end position="293"/>
    </location>
</feature>
<feature type="region of interest" description="Disordered" evidence="1">
    <location>
        <begin position="83"/>
        <end position="108"/>
    </location>
</feature>
<dbReference type="AlphaFoldDB" id="A0A0F6MN89"/>
<organism evidence="3">
    <name type="scientific">Treponema denticola OTK</name>
    <dbReference type="NCBI Taxonomy" id="999434"/>
    <lineage>
        <taxon>Bacteria</taxon>
        <taxon>Pseudomonadati</taxon>
        <taxon>Spirochaetota</taxon>
        <taxon>Spirochaetia</taxon>
        <taxon>Spirochaetales</taxon>
        <taxon>Treponemataceae</taxon>
        <taxon>Treponema</taxon>
    </lineage>
</organism>
<dbReference type="InterPro" id="IPR036259">
    <property type="entry name" value="MFS_trans_sf"/>
</dbReference>
<feature type="transmembrane region" description="Helical" evidence="2">
    <location>
        <begin position="165"/>
        <end position="187"/>
    </location>
</feature>
<feature type="transmembrane region" description="Helical" evidence="2">
    <location>
        <begin position="521"/>
        <end position="539"/>
    </location>
</feature>
<accession>A0A0F6MN89</accession>
<feature type="transmembrane region" description="Helical" evidence="2">
    <location>
        <begin position="827"/>
        <end position="844"/>
    </location>
</feature>
<feature type="transmembrane region" description="Helical" evidence="2">
    <location>
        <begin position="600"/>
        <end position="619"/>
    </location>
</feature>
<feature type="transmembrane region" description="Helical" evidence="2">
    <location>
        <begin position="199"/>
        <end position="220"/>
    </location>
</feature>
<evidence type="ECO:0000256" key="1">
    <source>
        <dbReference type="SAM" id="MobiDB-lite"/>
    </source>
</evidence>
<dbReference type="HOGENOM" id="CLU_332014_0_0_12"/>
<feature type="transmembrane region" description="Helical" evidence="2">
    <location>
        <begin position="717"/>
        <end position="739"/>
    </location>
</feature>
<dbReference type="PATRIC" id="fig|999434.4.peg.2362"/>
<feature type="transmembrane region" description="Helical" evidence="2">
    <location>
        <begin position="746"/>
        <end position="767"/>
    </location>
</feature>
<feature type="transmembrane region" description="Helical" evidence="2">
    <location>
        <begin position="686"/>
        <end position="705"/>
    </location>
</feature>
<feature type="transmembrane region" description="Helical" evidence="2">
    <location>
        <begin position="358"/>
        <end position="376"/>
    </location>
</feature>
<feature type="transmembrane region" description="Helical" evidence="2">
    <location>
        <begin position="461"/>
        <end position="481"/>
    </location>
</feature>
<feature type="transmembrane region" description="Helical" evidence="2">
    <location>
        <begin position="631"/>
        <end position="650"/>
    </location>
</feature>
<feature type="transmembrane region" description="Helical" evidence="2">
    <location>
        <begin position="487"/>
        <end position="509"/>
    </location>
</feature>
<sequence length="862" mass="98192">MVLVLVIVIALILYILIFPIKNAFKIKKQEEEIIRLKSKLSDLEFKFQVYSNVSSETEASIPVNEKAEAVNAEPEAQVWIKAGEGSKNEDNTNNSFVKESSNDEPLSKDAVKEDLKQKGIKEKHAALSPYFKKLFSIESIISKLGIILLLIGVGFIFKLSYDKGYITQEVALIIGGLIGAALCFFGFRSSAKSRLVLSQVLFGGGIAVFYITAYAAYLRYGILGDFSAFIFLSLITALSYTLSIMTTSSSISIIGLLGSLIIPFAVDLGFLGLTGFGLYVFAVSALSSAVYFFKRWRLLQFISLISFLGVLTRLLLTTALNVDDAVLFFGLVLLLMTVHTIPDLYFYLKDDEKKRDKILSPAFAVLNLGFSLFLTYKLSVYKFAPQSSTYLIFSFFYIVLAYLAFRKKRMDNLGLIYLAGTLVSLYVTVVDRFTYDIQPVLILSMAFLGFWLFRKKEELKVFVLLHILFAAAYIMAIISLGRDFESFTPLFFFLQGAFYLVPMVLSVFVQKEKFKKAYQGFVFQAYIFIFLIFSLYKLDIKRTEIFAQGLVLILIVVYNLMHHKLKKGWFYERAVDAGIFILFLFSFADTLNCFFKWNRSYVYLFLGIEAALSFAVYGLSLIREKTENARFFYRLCFFILMMKILLFDFSIAADQFRYGILLSGLFILALDKFYKNKLNKDKVSLNVGRIFLITVAFLYYIFVYSHMPHRDAILIKIWNIDILSVVINILNALILIAFFKILKLPQILYFAVISLIFVFLSFVDIYLPVKNGGILTLLWAFYSIASFVYYLRKGRARMVYISLGLIIFVAAKLIILDLNTLNILSKVITSLVFGVALLLLSYAIQPMLKKFGKTEIEKTEES</sequence>
<proteinExistence type="predicted"/>
<feature type="transmembrane region" description="Helical" evidence="2">
    <location>
        <begin position="435"/>
        <end position="454"/>
    </location>
</feature>
<dbReference type="SUPFAM" id="SSF103473">
    <property type="entry name" value="MFS general substrate transporter"/>
    <property type="match status" value="1"/>
</dbReference>
<feature type="transmembrane region" description="Helical" evidence="2">
    <location>
        <begin position="251"/>
        <end position="270"/>
    </location>
</feature>
<keyword evidence="2" id="KW-0472">Membrane</keyword>
<feature type="transmembrane region" description="Helical" evidence="2">
    <location>
        <begin position="773"/>
        <end position="791"/>
    </location>
</feature>
<feature type="transmembrane region" description="Helical" evidence="2">
    <location>
        <begin position="570"/>
        <end position="588"/>
    </location>
</feature>
<comment type="caution">
    <text evidence="3">The sequence shown here is derived from an EMBL/GenBank/DDBJ whole genome shotgun (WGS) entry which is preliminary data.</text>
</comment>
<reference evidence="3" key="1">
    <citation type="submission" date="2012-01" db="EMBL/GenBank/DDBJ databases">
        <title>The Genome Sequence of Treponema denticola OTK.</title>
        <authorList>
            <consortium name="The Broad Institute Genome Sequencing Platform"/>
            <person name="Earl A."/>
            <person name="Ward D."/>
            <person name="Feldgarden M."/>
            <person name="Gevers D."/>
            <person name="Blanton J.M."/>
            <person name="Fenno C.J."/>
            <person name="Baranova O.V."/>
            <person name="Mathney J."/>
            <person name="Dewhirst F.E."/>
            <person name="Izard J."/>
            <person name="Young S.K."/>
            <person name="Zeng Q."/>
            <person name="Gargeya S."/>
            <person name="Fitzgerald M."/>
            <person name="Haas B."/>
            <person name="Abouelleil A."/>
            <person name="Alvarado L."/>
            <person name="Arachchi H.M."/>
            <person name="Berlin A."/>
            <person name="Chapman S.B."/>
            <person name="Gearin G."/>
            <person name="Goldberg J."/>
            <person name="Griggs A."/>
            <person name="Gujja S."/>
            <person name="Hansen M."/>
            <person name="Heiman D."/>
            <person name="Howarth C."/>
            <person name="Larimer J."/>
            <person name="Lui A."/>
            <person name="MacDonald P.J.P."/>
            <person name="McCowen C."/>
            <person name="Montmayeur A."/>
            <person name="Murphy C."/>
            <person name="Neiman D."/>
            <person name="Pearson M."/>
            <person name="Priest M."/>
            <person name="Roberts A."/>
            <person name="Saif S."/>
            <person name="Shea T."/>
            <person name="Sisk P."/>
            <person name="Stolte C."/>
            <person name="Sykes S."/>
            <person name="Wortman J."/>
            <person name="Nusbaum C."/>
            <person name="Birren B."/>
        </authorList>
    </citation>
    <scope>NUCLEOTIDE SEQUENCE [LARGE SCALE GENOMIC DNA]</scope>
    <source>
        <strain evidence="3">OTK</strain>
    </source>
</reference>
<feature type="transmembrane region" description="Helical" evidence="2">
    <location>
        <begin position="545"/>
        <end position="561"/>
    </location>
</feature>
<feature type="transmembrane region" description="Helical" evidence="2">
    <location>
        <begin position="798"/>
        <end position="815"/>
    </location>
</feature>
<protein>
    <recommendedName>
        <fullName evidence="4">DUF2339 domain-containing protein</fullName>
    </recommendedName>
</protein>
<dbReference type="Pfam" id="PF10101">
    <property type="entry name" value="DUF2339"/>
    <property type="match status" value="1"/>
</dbReference>
<feature type="transmembrane region" description="Helical" evidence="2">
    <location>
        <begin position="326"/>
        <end position="346"/>
    </location>
</feature>
<dbReference type="PANTHER" id="PTHR38434">
    <property type="entry name" value="BLL2549 PROTEIN"/>
    <property type="match status" value="1"/>
</dbReference>
<feature type="transmembrane region" description="Helical" evidence="2">
    <location>
        <begin position="298"/>
        <end position="320"/>
    </location>
</feature>
<feature type="transmembrane region" description="Helical" evidence="2">
    <location>
        <begin position="656"/>
        <end position="674"/>
    </location>
</feature>
<feature type="transmembrane region" description="Helical" evidence="2">
    <location>
        <begin position="140"/>
        <end position="159"/>
    </location>
</feature>
<feature type="transmembrane region" description="Helical" evidence="2">
    <location>
        <begin position="226"/>
        <end position="244"/>
    </location>
</feature>
<feature type="transmembrane region" description="Helical" evidence="2">
    <location>
        <begin position="6"/>
        <end position="24"/>
    </location>
</feature>